<accession>A0A1G9CP09</accession>
<feature type="modified residue" description="4-aspartylphosphate" evidence="2">
    <location>
        <position position="246"/>
    </location>
</feature>
<reference evidence="8" key="1">
    <citation type="submission" date="2016-10" db="EMBL/GenBank/DDBJ databases">
        <authorList>
            <person name="Varghese N."/>
            <person name="Submissions S."/>
        </authorList>
    </citation>
    <scope>NUCLEOTIDE SEQUENCE [LARGE SCALE GENOMIC DNA]</scope>
    <source>
        <strain evidence="8">CGMCC 1.10658</strain>
    </source>
</reference>
<dbReference type="Gene3D" id="3.40.50.2300">
    <property type="match status" value="1"/>
</dbReference>
<feature type="coiled-coil region" evidence="3">
    <location>
        <begin position="67"/>
        <end position="126"/>
    </location>
</feature>
<feature type="domain" description="Response regulatory" evidence="6">
    <location>
        <begin position="197"/>
        <end position="312"/>
    </location>
</feature>
<dbReference type="CDD" id="cd17546">
    <property type="entry name" value="REC_hyHK_CKI1_RcsC-like"/>
    <property type="match status" value="1"/>
</dbReference>
<sequence>MINTIYRGRRRVCAPVAALLTSLPAAAAAAPLIDALTESRVALAWPLALLAALLVAVTTAILLQSQARRQQLELASASERLGNENRKLHQQLQSHRTQLGKFEQQLSESRDSVELLRQQRNDLQAVIVHRLQRPLEAVQGTLNLLLRGGDPETAGLAEMAQRQLEGARQALKQVNPGASANGAGEQPGRGDARHVSSLSVLLVENEEQDSLQPALEQRGHRVVRTTSGTDGADAALREKFDLVLLDCDLRPLDCVTVTRKIRAEHGRGLPIFVIVTALLGGEKERYQAEGLTGVLSRPVMDAQLQQLLNWTARRGRRQPQSTGTPAQTRLLNTAVLNRQRDTLGTAVFSELLRGRIASLPKRVTSLTSALTGRHWLDAEQRARAAAASSEEIGLEAIAVRLRSLAESLAVDSEREYCRQQRTEILNLMRSSIQHLKAWRDQNVHASWALK</sequence>
<keyword evidence="1 2" id="KW-0597">Phosphoprotein</keyword>
<keyword evidence="4" id="KW-1133">Transmembrane helix</keyword>
<proteinExistence type="predicted"/>
<evidence type="ECO:0000256" key="1">
    <source>
        <dbReference type="ARBA" id="ARBA00022553"/>
    </source>
</evidence>
<feature type="signal peptide" evidence="5">
    <location>
        <begin position="1"/>
        <end position="27"/>
    </location>
</feature>
<dbReference type="Gene3D" id="1.10.287.130">
    <property type="match status" value="1"/>
</dbReference>
<dbReference type="Proteomes" id="UP000199305">
    <property type="component" value="Unassembled WGS sequence"/>
</dbReference>
<evidence type="ECO:0000256" key="4">
    <source>
        <dbReference type="SAM" id="Phobius"/>
    </source>
</evidence>
<protein>
    <submittedName>
        <fullName evidence="7">Response regulator receiver domain-containing protein</fullName>
    </submittedName>
</protein>
<evidence type="ECO:0000313" key="7">
    <source>
        <dbReference type="EMBL" id="SDK53337.1"/>
    </source>
</evidence>
<dbReference type="InterPro" id="IPR050595">
    <property type="entry name" value="Bact_response_regulator"/>
</dbReference>
<dbReference type="Gene3D" id="1.20.120.160">
    <property type="entry name" value="HPT domain"/>
    <property type="match status" value="1"/>
</dbReference>
<dbReference type="SUPFAM" id="SSF47226">
    <property type="entry name" value="Histidine-containing phosphotransfer domain, HPT domain"/>
    <property type="match status" value="1"/>
</dbReference>
<name>A0A1G9CP09_9GAMM</name>
<dbReference type="PANTHER" id="PTHR44591">
    <property type="entry name" value="STRESS RESPONSE REGULATOR PROTEIN 1"/>
    <property type="match status" value="1"/>
</dbReference>
<dbReference type="SMART" id="SM00448">
    <property type="entry name" value="REC"/>
    <property type="match status" value="1"/>
</dbReference>
<dbReference type="PROSITE" id="PS50110">
    <property type="entry name" value="RESPONSE_REGULATORY"/>
    <property type="match status" value="1"/>
</dbReference>
<evidence type="ECO:0000256" key="2">
    <source>
        <dbReference type="PROSITE-ProRule" id="PRU00169"/>
    </source>
</evidence>
<keyword evidence="5" id="KW-0732">Signal</keyword>
<keyword evidence="4" id="KW-0812">Transmembrane</keyword>
<dbReference type="STRING" id="658219.SAMN05216212_2576"/>
<evidence type="ECO:0000313" key="8">
    <source>
        <dbReference type="Proteomes" id="UP000199305"/>
    </source>
</evidence>
<dbReference type="InterPro" id="IPR011006">
    <property type="entry name" value="CheY-like_superfamily"/>
</dbReference>
<gene>
    <name evidence="7" type="ORF">SAMN05216212_2576</name>
</gene>
<dbReference type="GO" id="GO:0000160">
    <property type="term" value="P:phosphorelay signal transduction system"/>
    <property type="evidence" value="ECO:0007669"/>
    <property type="project" value="InterPro"/>
</dbReference>
<keyword evidence="4" id="KW-0472">Membrane</keyword>
<dbReference type="RefSeq" id="WP_175453112.1">
    <property type="nucleotide sequence ID" value="NZ_FNFH01000005.1"/>
</dbReference>
<feature type="transmembrane region" description="Helical" evidence="4">
    <location>
        <begin position="43"/>
        <end position="63"/>
    </location>
</feature>
<dbReference type="SUPFAM" id="SSF52172">
    <property type="entry name" value="CheY-like"/>
    <property type="match status" value="1"/>
</dbReference>
<dbReference type="InterPro" id="IPR001789">
    <property type="entry name" value="Sig_transdc_resp-reg_receiver"/>
</dbReference>
<dbReference type="Pfam" id="PF00072">
    <property type="entry name" value="Response_reg"/>
    <property type="match status" value="1"/>
</dbReference>
<feature type="chain" id="PRO_5011569284" evidence="5">
    <location>
        <begin position="28"/>
        <end position="450"/>
    </location>
</feature>
<dbReference type="PANTHER" id="PTHR44591:SF3">
    <property type="entry name" value="RESPONSE REGULATORY DOMAIN-CONTAINING PROTEIN"/>
    <property type="match status" value="1"/>
</dbReference>
<evidence type="ECO:0000256" key="5">
    <source>
        <dbReference type="SAM" id="SignalP"/>
    </source>
</evidence>
<dbReference type="AlphaFoldDB" id="A0A1G9CP09"/>
<evidence type="ECO:0000256" key="3">
    <source>
        <dbReference type="SAM" id="Coils"/>
    </source>
</evidence>
<organism evidence="7 8">
    <name type="scientific">Microbulbifer yueqingensis</name>
    <dbReference type="NCBI Taxonomy" id="658219"/>
    <lineage>
        <taxon>Bacteria</taxon>
        <taxon>Pseudomonadati</taxon>
        <taxon>Pseudomonadota</taxon>
        <taxon>Gammaproteobacteria</taxon>
        <taxon>Cellvibrionales</taxon>
        <taxon>Microbulbiferaceae</taxon>
        <taxon>Microbulbifer</taxon>
    </lineage>
</organism>
<keyword evidence="3" id="KW-0175">Coiled coil</keyword>
<evidence type="ECO:0000259" key="6">
    <source>
        <dbReference type="PROSITE" id="PS50110"/>
    </source>
</evidence>
<keyword evidence="8" id="KW-1185">Reference proteome</keyword>
<dbReference type="InterPro" id="IPR036641">
    <property type="entry name" value="HPT_dom_sf"/>
</dbReference>
<dbReference type="EMBL" id="FNFH01000005">
    <property type="protein sequence ID" value="SDK53337.1"/>
    <property type="molecule type" value="Genomic_DNA"/>
</dbReference>